<gene>
    <name evidence="2" type="ORF">NM686_001205</name>
</gene>
<proteinExistence type="predicted"/>
<feature type="transmembrane region" description="Helical" evidence="1">
    <location>
        <begin position="20"/>
        <end position="38"/>
    </location>
</feature>
<dbReference type="EMBL" id="CP113517">
    <property type="protein sequence ID" value="WAR45155.1"/>
    <property type="molecule type" value="Genomic_DNA"/>
</dbReference>
<accession>A0ABY7GKY7</accession>
<dbReference type="Proteomes" id="UP001162780">
    <property type="component" value="Chromosome"/>
</dbReference>
<feature type="transmembrane region" description="Helical" evidence="1">
    <location>
        <begin position="155"/>
        <end position="176"/>
    </location>
</feature>
<name>A0ABY7GKY7_9GAMM</name>
<dbReference type="RefSeq" id="WP_255190124.1">
    <property type="nucleotide sequence ID" value="NZ_CP113517.1"/>
</dbReference>
<keyword evidence="1" id="KW-0812">Transmembrane</keyword>
<feature type="transmembrane region" description="Helical" evidence="1">
    <location>
        <begin position="183"/>
        <end position="201"/>
    </location>
</feature>
<keyword evidence="1" id="KW-1133">Transmembrane helix</keyword>
<keyword evidence="3" id="KW-1185">Reference proteome</keyword>
<protein>
    <recommendedName>
        <fullName evidence="4">Elongation factor-1 alpha</fullName>
    </recommendedName>
</protein>
<evidence type="ECO:0000313" key="3">
    <source>
        <dbReference type="Proteomes" id="UP001162780"/>
    </source>
</evidence>
<organism evidence="2 3">
    <name type="scientific">Methylomonas rapida</name>
    <dbReference type="NCBI Taxonomy" id="2963939"/>
    <lineage>
        <taxon>Bacteria</taxon>
        <taxon>Pseudomonadati</taxon>
        <taxon>Pseudomonadota</taxon>
        <taxon>Gammaproteobacteria</taxon>
        <taxon>Methylococcales</taxon>
        <taxon>Methylococcaceae</taxon>
        <taxon>Methylomonas</taxon>
    </lineage>
</organism>
<evidence type="ECO:0000256" key="1">
    <source>
        <dbReference type="SAM" id="Phobius"/>
    </source>
</evidence>
<feature type="transmembrane region" description="Helical" evidence="1">
    <location>
        <begin position="207"/>
        <end position="232"/>
    </location>
</feature>
<sequence length="316" mass="34763">MANCQRFNDISVSERILNTLFLLSIGLGYLFSLGQVFFTHQGRDGQAGLSIADIAIAYHGSPEQTRLAAAINGPMAGNLKSTEDKSAILDWIASGAPQALYETQVAPILQRDCLACHSPASGLKVPPLTSYEQVVKLTESDRGASIPSLVRVSHIHLFGIAFILFFVGKLFILCDIPVWLKRLTIGIPFMSMLTDIFAWYLTRETPAFAYLLVLSGGLLGLSLNFQIGLSLYQMWLPQAWDRRLQGYAAHVLASATAMRPLIWARCKAGLVGVSALLLEVARSEQMQYIQDEMKKVGGNILGTLKKRLSSGNRWFL</sequence>
<evidence type="ECO:0008006" key="4">
    <source>
        <dbReference type="Google" id="ProtNLM"/>
    </source>
</evidence>
<reference evidence="2" key="1">
    <citation type="submission" date="2022-11" db="EMBL/GenBank/DDBJ databases">
        <title>Methylomonas rapida sp. nov., Carotenoid-Producing Obligate Methanotrophs with High Growth Characteristics and Biotechnological Potential.</title>
        <authorList>
            <person name="Tikhonova E.N."/>
            <person name="Suleimanov R.Z."/>
            <person name="Miroshnikov K."/>
            <person name="Oshkin I.Y."/>
            <person name="Belova S.E."/>
            <person name="Danilova O.V."/>
            <person name="Ashikhmin A."/>
            <person name="Konopkin A."/>
            <person name="But S.Y."/>
            <person name="Khmelenina V.N."/>
            <person name="Kuznetsov N."/>
            <person name="Pimenov N.V."/>
            <person name="Dedysh S.N."/>
        </authorList>
    </citation>
    <scope>NUCLEOTIDE SEQUENCE</scope>
    <source>
        <strain evidence="2">MP1</strain>
    </source>
</reference>
<evidence type="ECO:0000313" key="2">
    <source>
        <dbReference type="EMBL" id="WAR45155.1"/>
    </source>
</evidence>
<keyword evidence="1" id="KW-0472">Membrane</keyword>